<dbReference type="PANTHER" id="PTHR43774:SF1">
    <property type="entry name" value="PEPTIDE METHIONINE SULFOXIDE REDUCTASE MSRA 2"/>
    <property type="match status" value="1"/>
</dbReference>
<dbReference type="InterPro" id="IPR002569">
    <property type="entry name" value="Met_Sox_Rdtase_MsrA_dom"/>
</dbReference>
<evidence type="ECO:0000313" key="6">
    <source>
        <dbReference type="EMBL" id="QEI08349.1"/>
    </source>
</evidence>
<comment type="catalytic activity">
    <reaction evidence="3 4">
        <text>[thioredoxin]-disulfide + L-methionine + H2O = L-methionine (S)-S-oxide + [thioredoxin]-dithiol</text>
        <dbReference type="Rhea" id="RHEA:19993"/>
        <dbReference type="Rhea" id="RHEA-COMP:10698"/>
        <dbReference type="Rhea" id="RHEA-COMP:10700"/>
        <dbReference type="ChEBI" id="CHEBI:15377"/>
        <dbReference type="ChEBI" id="CHEBI:29950"/>
        <dbReference type="ChEBI" id="CHEBI:50058"/>
        <dbReference type="ChEBI" id="CHEBI:57844"/>
        <dbReference type="ChEBI" id="CHEBI:58772"/>
        <dbReference type="EC" id="1.8.4.11"/>
    </reaction>
</comment>
<evidence type="ECO:0000256" key="1">
    <source>
        <dbReference type="ARBA" id="ARBA00023002"/>
    </source>
</evidence>
<dbReference type="InterPro" id="IPR036509">
    <property type="entry name" value="Met_Sox_Rdtase_MsrA_sf"/>
</dbReference>
<name>A0A5C0B0T2_9BURK</name>
<dbReference type="SUPFAM" id="SSF55068">
    <property type="entry name" value="Peptide methionine sulfoxide reductase"/>
    <property type="match status" value="1"/>
</dbReference>
<keyword evidence="1 4" id="KW-0560">Oxidoreductase</keyword>
<feature type="domain" description="Peptide methionine sulphoxide reductase MsrA" evidence="5">
    <location>
        <begin position="7"/>
        <end position="159"/>
    </location>
</feature>
<evidence type="ECO:0000256" key="2">
    <source>
        <dbReference type="ARBA" id="ARBA00047806"/>
    </source>
</evidence>
<keyword evidence="7" id="KW-1185">Reference proteome</keyword>
<dbReference type="Proteomes" id="UP000325161">
    <property type="component" value="Chromosome"/>
</dbReference>
<protein>
    <recommendedName>
        <fullName evidence="4">Peptide methionine sulfoxide reductase MsrA</fullName>
        <shortName evidence="4">Protein-methionine-S-oxide reductase</shortName>
        <ecNumber evidence="4">1.8.4.11</ecNumber>
    </recommendedName>
    <alternativeName>
        <fullName evidence="4">Peptide-methionine (S)-S-oxide reductase</fullName>
        <shortName evidence="4">Peptide Met(O) reductase</shortName>
    </alternativeName>
</protein>
<evidence type="ECO:0000256" key="3">
    <source>
        <dbReference type="ARBA" id="ARBA00048782"/>
    </source>
</evidence>
<dbReference type="GO" id="GO:0008113">
    <property type="term" value="F:peptide-methionine (S)-S-oxide reductase activity"/>
    <property type="evidence" value="ECO:0007669"/>
    <property type="project" value="UniProtKB-UniRule"/>
</dbReference>
<dbReference type="RefSeq" id="WP_148817820.1">
    <property type="nucleotide sequence ID" value="NZ_CP043046.1"/>
</dbReference>
<dbReference type="EMBL" id="CP043046">
    <property type="protein sequence ID" value="QEI08349.1"/>
    <property type="molecule type" value="Genomic_DNA"/>
</dbReference>
<dbReference type="Gene3D" id="3.30.1060.10">
    <property type="entry name" value="Peptide methionine sulphoxide reductase MsrA"/>
    <property type="match status" value="1"/>
</dbReference>
<sequence length="183" mass="20817">MTQRLEQAVLGGGCFWCVEAVFQELEGVTEVQSGYTGGHLDRPTYEQICTATTGHIEIATVTYDADVISYREVLQVFFATHDPTTRDRQGNDVGPQYRSAIFWQDETQRDVALALIEELNADNVFGAPIVTEVREAETVWPAEDYHRDYFRRHPQQSYCAFVIAPKVAKLRKQFAHRLKSATQ</sequence>
<evidence type="ECO:0000313" key="7">
    <source>
        <dbReference type="Proteomes" id="UP000325161"/>
    </source>
</evidence>
<feature type="active site" evidence="4">
    <location>
        <position position="14"/>
    </location>
</feature>
<gene>
    <name evidence="4 6" type="primary">msrA</name>
    <name evidence="6" type="ORF">FXN63_22805</name>
</gene>
<evidence type="ECO:0000256" key="4">
    <source>
        <dbReference type="HAMAP-Rule" id="MF_01401"/>
    </source>
</evidence>
<dbReference type="Pfam" id="PF01625">
    <property type="entry name" value="PMSR"/>
    <property type="match status" value="1"/>
</dbReference>
<dbReference type="EC" id="1.8.4.11" evidence="4"/>
<evidence type="ECO:0000259" key="5">
    <source>
        <dbReference type="Pfam" id="PF01625"/>
    </source>
</evidence>
<reference evidence="6 7" key="1">
    <citation type="submission" date="2019-08" db="EMBL/GenBank/DDBJ databases">
        <title>Amphibian skin-associated Pigmentiphaga: genome sequence and occurrence across geography and hosts.</title>
        <authorList>
            <person name="Bletz M.C."/>
            <person name="Bunk B."/>
            <person name="Sproeer C."/>
            <person name="Biwer P."/>
            <person name="Reiter S."/>
            <person name="Rabemananjara F.C.E."/>
            <person name="Schulz S."/>
            <person name="Overmann J."/>
            <person name="Vences M."/>
        </authorList>
    </citation>
    <scope>NUCLEOTIDE SEQUENCE [LARGE SCALE GENOMIC DNA]</scope>
    <source>
        <strain evidence="6 7">Mada1488</strain>
    </source>
</reference>
<comment type="function">
    <text evidence="4">Has an important function as a repair enzyme for proteins that have been inactivated by oxidation. Catalyzes the reversible oxidation-reduction of methionine sulfoxide in proteins to methionine.</text>
</comment>
<accession>A0A5C0B0T2</accession>
<comment type="similarity">
    <text evidence="4">Belongs to the MsrA Met sulfoxide reductase family.</text>
</comment>
<organism evidence="6 7">
    <name type="scientific">Pigmentiphaga aceris</name>
    <dbReference type="NCBI Taxonomy" id="1940612"/>
    <lineage>
        <taxon>Bacteria</taxon>
        <taxon>Pseudomonadati</taxon>
        <taxon>Pseudomonadota</taxon>
        <taxon>Betaproteobacteria</taxon>
        <taxon>Burkholderiales</taxon>
        <taxon>Alcaligenaceae</taxon>
        <taxon>Pigmentiphaga</taxon>
    </lineage>
</organism>
<comment type="catalytic activity">
    <reaction evidence="2 4">
        <text>L-methionyl-[protein] + [thioredoxin]-disulfide + H2O = L-methionyl-(S)-S-oxide-[protein] + [thioredoxin]-dithiol</text>
        <dbReference type="Rhea" id="RHEA:14217"/>
        <dbReference type="Rhea" id="RHEA-COMP:10698"/>
        <dbReference type="Rhea" id="RHEA-COMP:10700"/>
        <dbReference type="Rhea" id="RHEA-COMP:12313"/>
        <dbReference type="Rhea" id="RHEA-COMP:12315"/>
        <dbReference type="ChEBI" id="CHEBI:15377"/>
        <dbReference type="ChEBI" id="CHEBI:16044"/>
        <dbReference type="ChEBI" id="CHEBI:29950"/>
        <dbReference type="ChEBI" id="CHEBI:44120"/>
        <dbReference type="ChEBI" id="CHEBI:50058"/>
        <dbReference type="EC" id="1.8.4.11"/>
    </reaction>
</comment>
<proteinExistence type="inferred from homology"/>
<dbReference type="HAMAP" id="MF_01401">
    <property type="entry name" value="MsrA"/>
    <property type="match status" value="1"/>
</dbReference>
<dbReference type="NCBIfam" id="TIGR00401">
    <property type="entry name" value="msrA"/>
    <property type="match status" value="1"/>
</dbReference>
<dbReference type="PANTHER" id="PTHR43774">
    <property type="entry name" value="PEPTIDE METHIONINE SULFOXIDE REDUCTASE"/>
    <property type="match status" value="1"/>
</dbReference>
<dbReference type="GO" id="GO:0033744">
    <property type="term" value="F:L-methionine:thioredoxin-disulfide S-oxidoreductase activity"/>
    <property type="evidence" value="ECO:0007669"/>
    <property type="project" value="RHEA"/>
</dbReference>
<dbReference type="KEGG" id="pacr:FXN63_22805"/>
<dbReference type="AlphaFoldDB" id="A0A5C0B0T2"/>
<dbReference type="OrthoDB" id="4174719at2"/>